<evidence type="ECO:0000313" key="2">
    <source>
        <dbReference type="EMBL" id="MTD33991.1"/>
    </source>
</evidence>
<keyword evidence="3" id="KW-1185">Reference proteome</keyword>
<accession>A0A844GFE0</accession>
<feature type="domain" description="DUF551" evidence="1">
    <location>
        <begin position="126"/>
        <end position="196"/>
    </location>
</feature>
<dbReference type="RefSeq" id="WP_230371176.1">
    <property type="nucleotide sequence ID" value="NZ_WLYX01000001.1"/>
</dbReference>
<dbReference type="EMBL" id="WLYX01000001">
    <property type="protein sequence ID" value="MTD33991.1"/>
    <property type="molecule type" value="Genomic_DNA"/>
</dbReference>
<gene>
    <name evidence="2" type="ORF">GKE73_16260</name>
</gene>
<dbReference type="AlphaFoldDB" id="A0A844GFE0"/>
<evidence type="ECO:0000259" key="1">
    <source>
        <dbReference type="Pfam" id="PF04448"/>
    </source>
</evidence>
<dbReference type="InterPro" id="IPR007539">
    <property type="entry name" value="DUF551"/>
</dbReference>
<reference evidence="2 3" key="1">
    <citation type="submission" date="2019-11" db="EMBL/GenBank/DDBJ databases">
        <title>Draft genome sequence of Paludibacterium sp. dN18-1.</title>
        <authorList>
            <person name="Im W.-T."/>
        </authorList>
    </citation>
    <scope>NUCLEOTIDE SEQUENCE [LARGE SCALE GENOMIC DNA]</scope>
    <source>
        <strain evidence="3">dN 18-1</strain>
    </source>
</reference>
<sequence>MDKMREEFEEWWNSEGQKITTGTKGDALIAWQSSRAKPAGEAVALPFAIIPDEMKALRRFHECVTDGEGYDVPKDMMKRPAEIGLVRRVTANIYEHTNFGLSVLNGDFDAPTAQVPDGWRDISTAPKDGRTVLLGYFNSHGNWRPMRGQWFTKEYIDDNWEDGDLFAAWWYETSVESNQCWLTKPTYWMPLPAAPQPKGGEM</sequence>
<name>A0A844GFE0_9NEIS</name>
<evidence type="ECO:0000313" key="3">
    <source>
        <dbReference type="Proteomes" id="UP000446658"/>
    </source>
</evidence>
<dbReference type="Proteomes" id="UP000446658">
    <property type="component" value="Unassembled WGS sequence"/>
</dbReference>
<protein>
    <submittedName>
        <fullName evidence="2">DUF551 domain-containing protein</fullName>
    </submittedName>
</protein>
<organism evidence="2 3">
    <name type="scientific">Paludibacterium denitrificans</name>
    <dbReference type="NCBI Taxonomy" id="2675226"/>
    <lineage>
        <taxon>Bacteria</taxon>
        <taxon>Pseudomonadati</taxon>
        <taxon>Pseudomonadota</taxon>
        <taxon>Betaproteobacteria</taxon>
        <taxon>Neisseriales</taxon>
        <taxon>Chromobacteriaceae</taxon>
        <taxon>Paludibacterium</taxon>
    </lineage>
</organism>
<proteinExistence type="predicted"/>
<dbReference type="Pfam" id="PF04448">
    <property type="entry name" value="DUF551"/>
    <property type="match status" value="1"/>
</dbReference>
<comment type="caution">
    <text evidence="2">The sequence shown here is derived from an EMBL/GenBank/DDBJ whole genome shotgun (WGS) entry which is preliminary data.</text>
</comment>